<accession>A0A0R2HXP3</accession>
<dbReference type="AlphaFoldDB" id="A0A0R2HXP3"/>
<reference evidence="1 2" key="1">
    <citation type="journal article" date="2015" name="Genome Announc.">
        <title>Expanding the biotechnology potential of lactobacilli through comparative genomics of 213 strains and associated genera.</title>
        <authorList>
            <person name="Sun Z."/>
            <person name="Harris H.M."/>
            <person name="McCann A."/>
            <person name="Guo C."/>
            <person name="Argimon S."/>
            <person name="Zhang W."/>
            <person name="Yang X."/>
            <person name="Jeffery I.B."/>
            <person name="Cooney J.C."/>
            <person name="Kagawa T.F."/>
            <person name="Liu W."/>
            <person name="Song Y."/>
            <person name="Salvetti E."/>
            <person name="Wrobel A."/>
            <person name="Rasinkangas P."/>
            <person name="Parkhill J."/>
            <person name="Rea M.C."/>
            <person name="O'Sullivan O."/>
            <person name="Ritari J."/>
            <person name="Douillard F.P."/>
            <person name="Paul Ross R."/>
            <person name="Yang R."/>
            <person name="Briner A.E."/>
            <person name="Felis G.E."/>
            <person name="de Vos W.M."/>
            <person name="Barrangou R."/>
            <person name="Klaenhammer T.R."/>
            <person name="Caufield P.W."/>
            <person name="Cui Y."/>
            <person name="Zhang H."/>
            <person name="O'Toole P.W."/>
        </authorList>
    </citation>
    <scope>NUCLEOTIDE SEQUENCE [LARGE SCALE GENOMIC DNA]</scope>
    <source>
        <strain evidence="1 2">DSM 20623</strain>
    </source>
</reference>
<dbReference type="RefSeq" id="WP_034568672.1">
    <property type="nucleotide sequence ID" value="NZ_JQBS01000035.1"/>
</dbReference>
<evidence type="ECO:0000313" key="1">
    <source>
        <dbReference type="EMBL" id="KRN54839.1"/>
    </source>
</evidence>
<dbReference type="EMBL" id="JQBS01000035">
    <property type="protein sequence ID" value="KRN54839.1"/>
    <property type="molecule type" value="Genomic_DNA"/>
</dbReference>
<name>A0A0R2HXP3_CARDV</name>
<comment type="caution">
    <text evidence="1">The sequence shown here is derived from an EMBL/GenBank/DDBJ whole genome shotgun (WGS) entry which is preliminary data.</text>
</comment>
<keyword evidence="2" id="KW-1185">Reference proteome</keyword>
<proteinExistence type="predicted"/>
<sequence>MKKKLLIVVFLIFFTGCYNTINKNKKNTESDNISKGSENKKKAIIIFDNNYRLVYNSAQERNEIDRKAMIEAKPLLIENFKKVKNKIDDSLSINILPLSYILKTNQNSKYISFNLFVINTSDEIITNFKTKANFSFVNNPYKFSFVTEMQDVGMEKLLPNEGVIISYEEDITDQPTEYFNTPQLEDVNVNLSELKIF</sequence>
<organism evidence="1 2">
    <name type="scientific">Carnobacterium divergens DSM 20623</name>
    <dbReference type="NCBI Taxonomy" id="1449336"/>
    <lineage>
        <taxon>Bacteria</taxon>
        <taxon>Bacillati</taxon>
        <taxon>Bacillota</taxon>
        <taxon>Bacilli</taxon>
        <taxon>Lactobacillales</taxon>
        <taxon>Carnobacteriaceae</taxon>
        <taxon>Carnobacterium</taxon>
    </lineage>
</organism>
<protein>
    <recommendedName>
        <fullName evidence="3">Lipoprotein</fullName>
    </recommendedName>
</protein>
<evidence type="ECO:0000313" key="2">
    <source>
        <dbReference type="Proteomes" id="UP000051658"/>
    </source>
</evidence>
<gene>
    <name evidence="1" type="ORF">IV74_GL002430</name>
</gene>
<dbReference type="Proteomes" id="UP000051658">
    <property type="component" value="Unassembled WGS sequence"/>
</dbReference>
<evidence type="ECO:0008006" key="3">
    <source>
        <dbReference type="Google" id="ProtNLM"/>
    </source>
</evidence>
<dbReference type="PROSITE" id="PS51257">
    <property type="entry name" value="PROKAR_LIPOPROTEIN"/>
    <property type="match status" value="1"/>
</dbReference>
<dbReference type="GeneID" id="89589415"/>
<dbReference type="PATRIC" id="fig|1449336.4.peg.2468"/>